<evidence type="ECO:0000256" key="2">
    <source>
        <dbReference type="SAM" id="Phobius"/>
    </source>
</evidence>
<keyword evidence="2" id="KW-1133">Transmembrane helix</keyword>
<feature type="compositionally biased region" description="Low complexity" evidence="1">
    <location>
        <begin position="266"/>
        <end position="281"/>
    </location>
</feature>
<evidence type="ECO:0008006" key="4">
    <source>
        <dbReference type="Google" id="ProtNLM"/>
    </source>
</evidence>
<proteinExistence type="predicted"/>
<feature type="region of interest" description="Disordered" evidence="1">
    <location>
        <begin position="121"/>
        <end position="142"/>
    </location>
</feature>
<organism evidence="3">
    <name type="scientific">Neospora caninum (strain Liverpool)</name>
    <dbReference type="NCBI Taxonomy" id="572307"/>
    <lineage>
        <taxon>Eukaryota</taxon>
        <taxon>Sar</taxon>
        <taxon>Alveolata</taxon>
        <taxon>Apicomplexa</taxon>
        <taxon>Conoidasida</taxon>
        <taxon>Coccidia</taxon>
        <taxon>Eucoccidiorida</taxon>
        <taxon>Eimeriorina</taxon>
        <taxon>Sarcocystidae</taxon>
        <taxon>Neospora</taxon>
    </lineage>
</organism>
<feature type="region of interest" description="Disordered" evidence="1">
    <location>
        <begin position="254"/>
        <end position="336"/>
    </location>
</feature>
<feature type="compositionally biased region" description="Low complexity" evidence="1">
    <location>
        <begin position="327"/>
        <end position="336"/>
    </location>
</feature>
<name>A0A0F7UFF7_NEOCL</name>
<gene>
    <name evidence="3" type="ORF">BN1204_043875</name>
</gene>
<evidence type="ECO:0000313" key="3">
    <source>
        <dbReference type="EMBL" id="CEL68639.1"/>
    </source>
</evidence>
<sequence length="479" mass="50970">MFESSEYESIGQVSTSSHRKATPPLRLWFVVAFVVASNLVFGCLFSVASWASVAPARPPPGVAFPGGFPNQHPVIRVGGGTSISKLQRPPAMAIVGPQLQAGALSHLDNVATLSSTLLRGGDGSRSATGLPAPNGQSPTSTNAPMYVLAPPLPFEQGRLDPARNHMRYYADFPFSAKDVPQFEGRLSSSPMIQAGDWLATRESNVQRHSLSDDAPAFELHPRVEVARQGAKDGPSDFRQGRENRKVVPKLVVTTVAGDSEEGPGGATENATTDDTAFAALAPRSARERARDDKRNETELTLSSDKDVGPTVHDPEGIWTSNDRTDPSSVGASLASAASASARQNDIGPAQEVVCPIHFTVPQLCFSDLDCPLPDPDQDGLYICSTLTPRIEGIPGVCRLTCDGSPTFPCPVGQVCSASMDVAVCVEFCPPDGNPPCDRVSCGPLEYCTRNWCRTQGALLDPSLCVPPFSQSEEEFFCTS</sequence>
<reference evidence="3" key="1">
    <citation type="journal article" date="2015" name="PLoS ONE">
        <title>Comprehensive Evaluation of Toxoplasma gondii VEG and Neospora caninum LIV Genomes with Tachyzoite Stage Transcriptome and Proteome Defines Novel Transcript Features.</title>
        <authorList>
            <person name="Ramaprasad A."/>
            <person name="Mourier T."/>
            <person name="Naeem R."/>
            <person name="Malas T.B."/>
            <person name="Moussa E."/>
            <person name="Panigrahi A."/>
            <person name="Vermont S.J."/>
            <person name="Otto T.D."/>
            <person name="Wastling J."/>
            <person name="Pain A."/>
        </authorList>
    </citation>
    <scope>NUCLEOTIDE SEQUENCE</scope>
    <source>
        <strain evidence="3">Liverpool</strain>
    </source>
</reference>
<evidence type="ECO:0000256" key="1">
    <source>
        <dbReference type="SAM" id="MobiDB-lite"/>
    </source>
</evidence>
<dbReference type="AlphaFoldDB" id="A0A0F7UFF7"/>
<feature type="compositionally biased region" description="Basic and acidic residues" evidence="1">
    <location>
        <begin position="284"/>
        <end position="315"/>
    </location>
</feature>
<accession>A0A0F7UFF7</accession>
<feature type="transmembrane region" description="Helical" evidence="2">
    <location>
        <begin position="27"/>
        <end position="51"/>
    </location>
</feature>
<keyword evidence="2" id="KW-0812">Transmembrane</keyword>
<keyword evidence="2" id="KW-0472">Membrane</keyword>
<dbReference type="EMBL" id="LN714484">
    <property type="protein sequence ID" value="CEL68639.1"/>
    <property type="molecule type" value="Genomic_DNA"/>
</dbReference>
<protein>
    <recommendedName>
        <fullName evidence="4">Transmembrane protein</fullName>
    </recommendedName>
</protein>